<accession>A0A645ITG5</accession>
<dbReference type="AlphaFoldDB" id="A0A645ITG5"/>
<name>A0A645ITG5_9ZZZZ</name>
<reference evidence="1" key="1">
    <citation type="submission" date="2019-08" db="EMBL/GenBank/DDBJ databases">
        <authorList>
            <person name="Kucharzyk K."/>
            <person name="Murdoch R.W."/>
            <person name="Higgins S."/>
            <person name="Loffler F."/>
        </authorList>
    </citation>
    <scope>NUCLEOTIDE SEQUENCE</scope>
</reference>
<evidence type="ECO:0000313" key="1">
    <source>
        <dbReference type="EMBL" id="MPN51684.1"/>
    </source>
</evidence>
<proteinExistence type="predicted"/>
<sequence>MSNYRVVVSRRADTMLVQHVKFLANVSVKAAKRLVTEYGALLDTLEHSPFQFPVEEDYNLPQGAYRKALFCKWYKALFSVGGDRVYLDAILDCRQDNADYQPNERHP</sequence>
<protein>
    <recommendedName>
        <fullName evidence="2">Plasmid stabilization system protein</fullName>
    </recommendedName>
</protein>
<dbReference type="InterPro" id="IPR035093">
    <property type="entry name" value="RelE/ParE_toxin_dom_sf"/>
</dbReference>
<comment type="caution">
    <text evidence="1">The sequence shown here is derived from an EMBL/GenBank/DDBJ whole genome shotgun (WGS) entry which is preliminary data.</text>
</comment>
<organism evidence="1">
    <name type="scientific">bioreactor metagenome</name>
    <dbReference type="NCBI Taxonomy" id="1076179"/>
    <lineage>
        <taxon>unclassified sequences</taxon>
        <taxon>metagenomes</taxon>
        <taxon>ecological metagenomes</taxon>
    </lineage>
</organism>
<gene>
    <name evidence="1" type="ORF">SDC9_199333</name>
</gene>
<dbReference type="EMBL" id="VSSQ01117048">
    <property type="protein sequence ID" value="MPN51684.1"/>
    <property type="molecule type" value="Genomic_DNA"/>
</dbReference>
<dbReference type="Gene3D" id="3.30.2310.20">
    <property type="entry name" value="RelE-like"/>
    <property type="match status" value="1"/>
</dbReference>
<evidence type="ECO:0008006" key="2">
    <source>
        <dbReference type="Google" id="ProtNLM"/>
    </source>
</evidence>